<sequence length="156" mass="16563">MSPPSPDTTSPYSSNDPTSLPTATGLTPELEQGILSLIQKALAQQQSGSSPPPPAPTPTNGLPRFVGPLSSSAAAGASSLLCLFPEVEAATITSIINHEFRASDLYKLDSRYRDKTERQVLSLKGETLELTRDAKAMAVHLNCHKGISHGNLVDRI</sequence>
<proteinExistence type="predicted"/>
<evidence type="ECO:0000313" key="3">
    <source>
        <dbReference type="Proteomes" id="UP001176059"/>
    </source>
</evidence>
<gene>
    <name evidence="2" type="ORF">DFJ43DRAFT_1169110</name>
</gene>
<feature type="compositionally biased region" description="Low complexity" evidence="1">
    <location>
        <begin position="7"/>
        <end position="19"/>
    </location>
</feature>
<evidence type="ECO:0000313" key="2">
    <source>
        <dbReference type="EMBL" id="KAJ3711116.1"/>
    </source>
</evidence>
<reference evidence="2" key="1">
    <citation type="submission" date="2022-08" db="EMBL/GenBank/DDBJ databases">
        <authorList>
            <consortium name="DOE Joint Genome Institute"/>
            <person name="Min B."/>
            <person name="Sierra-Patev S."/>
            <person name="Naranjo-Ortiz M."/>
            <person name="Looney B."/>
            <person name="Konkel Z."/>
            <person name="Slot J.C."/>
            <person name="Sakamoto Y."/>
            <person name="Steenwyk J.L."/>
            <person name="Rokas A."/>
            <person name="Carro J."/>
            <person name="Camarero S."/>
            <person name="Ferreira P."/>
            <person name="Molpeceres G."/>
            <person name="Ruiz-duenas F.J."/>
            <person name="Serrano A."/>
            <person name="Henrissat B."/>
            <person name="Drula E."/>
            <person name="Hughes K.W."/>
            <person name="Mata J.L."/>
            <person name="Ishikawa N.K."/>
            <person name="Vargas-Isla R."/>
            <person name="Ushijima S."/>
            <person name="Smith C.A."/>
            <person name="Ahrendt S."/>
            <person name="Andreopoulos W."/>
            <person name="He G."/>
            <person name="LaButti K."/>
            <person name="Lipzen A."/>
            <person name="Ng V."/>
            <person name="Riley R."/>
            <person name="Sandor L."/>
            <person name="Barry K."/>
            <person name="Martinez A.T."/>
            <person name="Xiao Y."/>
            <person name="Gibbons J.G."/>
            <person name="Terashima K."/>
            <person name="Hibbett D.S."/>
            <person name="Grigoriev I.V."/>
        </authorList>
    </citation>
    <scope>NUCLEOTIDE SEQUENCE</scope>
    <source>
        <strain evidence="2">ET3784</strain>
    </source>
</reference>
<feature type="region of interest" description="Disordered" evidence="1">
    <location>
        <begin position="1"/>
        <end position="29"/>
    </location>
</feature>
<reference evidence="2" key="2">
    <citation type="journal article" date="2023" name="Proc. Natl. Acad. Sci. U.S.A.">
        <title>A global phylogenomic analysis of the shiitake genus Lentinula.</title>
        <authorList>
            <person name="Sierra-Patev S."/>
            <person name="Min B."/>
            <person name="Naranjo-Ortiz M."/>
            <person name="Looney B."/>
            <person name="Konkel Z."/>
            <person name="Slot J.C."/>
            <person name="Sakamoto Y."/>
            <person name="Steenwyk J.L."/>
            <person name="Rokas A."/>
            <person name="Carro J."/>
            <person name="Camarero S."/>
            <person name="Ferreira P."/>
            <person name="Molpeceres G."/>
            <person name="Ruiz-Duenas F.J."/>
            <person name="Serrano A."/>
            <person name="Henrissat B."/>
            <person name="Drula E."/>
            <person name="Hughes K.W."/>
            <person name="Mata J.L."/>
            <person name="Ishikawa N.K."/>
            <person name="Vargas-Isla R."/>
            <person name="Ushijima S."/>
            <person name="Smith C.A."/>
            <person name="Donoghue J."/>
            <person name="Ahrendt S."/>
            <person name="Andreopoulos W."/>
            <person name="He G."/>
            <person name="LaButti K."/>
            <person name="Lipzen A."/>
            <person name="Ng V."/>
            <person name="Riley R."/>
            <person name="Sandor L."/>
            <person name="Barry K."/>
            <person name="Martinez A.T."/>
            <person name="Xiao Y."/>
            <person name="Gibbons J.G."/>
            <person name="Terashima K."/>
            <person name="Grigoriev I.V."/>
            <person name="Hibbett D."/>
        </authorList>
    </citation>
    <scope>NUCLEOTIDE SEQUENCE</scope>
    <source>
        <strain evidence="2">ET3784</strain>
    </source>
</reference>
<feature type="compositionally biased region" description="Low complexity" evidence="1">
    <location>
        <begin position="58"/>
        <end position="68"/>
    </location>
</feature>
<comment type="caution">
    <text evidence="2">The sequence shown here is derived from an EMBL/GenBank/DDBJ whole genome shotgun (WGS) entry which is preliminary data.</text>
</comment>
<keyword evidence="3" id="KW-1185">Reference proteome</keyword>
<evidence type="ECO:0000256" key="1">
    <source>
        <dbReference type="SAM" id="MobiDB-lite"/>
    </source>
</evidence>
<dbReference type="EMBL" id="JANVFO010000123">
    <property type="protein sequence ID" value="KAJ3711116.1"/>
    <property type="molecule type" value="Genomic_DNA"/>
</dbReference>
<dbReference type="AlphaFoldDB" id="A0AA38MUX4"/>
<feature type="region of interest" description="Disordered" evidence="1">
    <location>
        <begin position="41"/>
        <end position="68"/>
    </location>
</feature>
<name>A0AA38MUX4_9AGAR</name>
<protein>
    <submittedName>
        <fullName evidence="2">Uncharacterized protein</fullName>
    </submittedName>
</protein>
<organism evidence="2 3">
    <name type="scientific">Lentinula guzmanii</name>
    <dbReference type="NCBI Taxonomy" id="2804957"/>
    <lineage>
        <taxon>Eukaryota</taxon>
        <taxon>Fungi</taxon>
        <taxon>Dikarya</taxon>
        <taxon>Basidiomycota</taxon>
        <taxon>Agaricomycotina</taxon>
        <taxon>Agaricomycetes</taxon>
        <taxon>Agaricomycetidae</taxon>
        <taxon>Agaricales</taxon>
        <taxon>Marasmiineae</taxon>
        <taxon>Omphalotaceae</taxon>
        <taxon>Lentinula</taxon>
    </lineage>
</organism>
<dbReference type="Proteomes" id="UP001176059">
    <property type="component" value="Unassembled WGS sequence"/>
</dbReference>
<accession>A0AA38MUX4</accession>